<name>A0ABR6ZLX6_9BURK</name>
<accession>A0ABR6ZLX6</accession>
<keyword evidence="3" id="KW-0449">Lipoprotein</keyword>
<evidence type="ECO:0000256" key="1">
    <source>
        <dbReference type="SAM" id="MobiDB-lite"/>
    </source>
</evidence>
<dbReference type="NCBIfam" id="NF038027">
    <property type="entry name" value="TssQ_fam"/>
    <property type="match status" value="1"/>
</dbReference>
<dbReference type="EMBL" id="JACOGF010000002">
    <property type="protein sequence ID" value="MBC3916881.1"/>
    <property type="molecule type" value="Genomic_DNA"/>
</dbReference>
<evidence type="ECO:0000313" key="4">
    <source>
        <dbReference type="Proteomes" id="UP000650424"/>
    </source>
</evidence>
<dbReference type="PROSITE" id="PS51257">
    <property type="entry name" value="PROKAR_LIPOPROTEIN"/>
    <property type="match status" value="1"/>
</dbReference>
<organism evidence="3 4">
    <name type="scientific">Undibacterium hunanense</name>
    <dbReference type="NCBI Taxonomy" id="2762292"/>
    <lineage>
        <taxon>Bacteria</taxon>
        <taxon>Pseudomonadati</taxon>
        <taxon>Pseudomonadota</taxon>
        <taxon>Betaproteobacteria</taxon>
        <taxon>Burkholderiales</taxon>
        <taxon>Oxalobacteraceae</taxon>
        <taxon>Undibacterium</taxon>
    </lineage>
</organism>
<evidence type="ECO:0000256" key="2">
    <source>
        <dbReference type="SAM" id="SignalP"/>
    </source>
</evidence>
<comment type="caution">
    <text evidence="3">The sequence shown here is derived from an EMBL/GenBank/DDBJ whole genome shotgun (WGS) entry which is preliminary data.</text>
</comment>
<gene>
    <name evidence="3" type="ORF">H8L32_05280</name>
</gene>
<reference evidence="3 4" key="1">
    <citation type="submission" date="2020-08" db="EMBL/GenBank/DDBJ databases">
        <title>Novel species isolated from subtropical streams in China.</title>
        <authorList>
            <person name="Lu H."/>
        </authorList>
    </citation>
    <scope>NUCLEOTIDE SEQUENCE [LARGE SCALE GENOMIC DNA]</scope>
    <source>
        <strain evidence="3 4">CY18W</strain>
    </source>
</reference>
<evidence type="ECO:0000313" key="3">
    <source>
        <dbReference type="EMBL" id="MBC3916881.1"/>
    </source>
</evidence>
<dbReference type="InterPro" id="IPR047780">
    <property type="entry name" value="TssQ-like"/>
</dbReference>
<feature type="chain" id="PRO_5045164283" evidence="2">
    <location>
        <begin position="23"/>
        <end position="160"/>
    </location>
</feature>
<proteinExistence type="predicted"/>
<keyword evidence="4" id="KW-1185">Reference proteome</keyword>
<feature type="signal peptide" evidence="2">
    <location>
        <begin position="1"/>
        <end position="22"/>
    </location>
</feature>
<dbReference type="RefSeq" id="WP_186946112.1">
    <property type="nucleotide sequence ID" value="NZ_JACOGF010000002.1"/>
</dbReference>
<sequence length="160" mass="17277">MKKLIQQVYMTGLVLACTALLGCETAPQQAPAPKPAAKQKETIVTPPSPPADTTPAPPPVAPDVQAMKDGLALYDAGDYNGAIKRLGSPDIWNGHNKDLQVNALKIMAFSYCVTSRAQLCRQQFDRALKLDPTFNLSPGEIGHPIWGPVFLKSKNAIKKK</sequence>
<dbReference type="Proteomes" id="UP000650424">
    <property type="component" value="Unassembled WGS sequence"/>
</dbReference>
<protein>
    <submittedName>
        <fullName evidence="3">TssQ family T6SS-associated lipoprotein</fullName>
    </submittedName>
</protein>
<feature type="compositionally biased region" description="Pro residues" evidence="1">
    <location>
        <begin position="46"/>
        <end position="61"/>
    </location>
</feature>
<keyword evidence="2" id="KW-0732">Signal</keyword>
<feature type="region of interest" description="Disordered" evidence="1">
    <location>
        <begin position="28"/>
        <end position="62"/>
    </location>
</feature>